<keyword evidence="3" id="KW-0813">Transport</keyword>
<dbReference type="AlphaFoldDB" id="A0A9J6GAD0"/>
<dbReference type="PANTHER" id="PTHR23511">
    <property type="entry name" value="SYNAPTIC VESICLE GLYCOPROTEIN 2"/>
    <property type="match status" value="1"/>
</dbReference>
<keyword evidence="5 8" id="KW-1133">Transmembrane helix</keyword>
<evidence type="ECO:0000313" key="9">
    <source>
        <dbReference type="EMBL" id="KAH9371464.1"/>
    </source>
</evidence>
<gene>
    <name evidence="9" type="ORF">HPB48_022050</name>
</gene>
<dbReference type="SUPFAM" id="SSF103473">
    <property type="entry name" value="MFS general substrate transporter"/>
    <property type="match status" value="1"/>
</dbReference>
<dbReference type="GO" id="GO:0022857">
    <property type="term" value="F:transmembrane transporter activity"/>
    <property type="evidence" value="ECO:0007669"/>
    <property type="project" value="InterPro"/>
</dbReference>
<dbReference type="InterPro" id="IPR036259">
    <property type="entry name" value="MFS_trans_sf"/>
</dbReference>
<dbReference type="Gene3D" id="1.20.1250.20">
    <property type="entry name" value="MFS general substrate transporter like domains"/>
    <property type="match status" value="1"/>
</dbReference>
<evidence type="ECO:0000256" key="5">
    <source>
        <dbReference type="ARBA" id="ARBA00022989"/>
    </source>
</evidence>
<evidence type="ECO:0008006" key="11">
    <source>
        <dbReference type="Google" id="ProtNLM"/>
    </source>
</evidence>
<evidence type="ECO:0000256" key="2">
    <source>
        <dbReference type="ARBA" id="ARBA00008335"/>
    </source>
</evidence>
<dbReference type="EMBL" id="JABSTR010000005">
    <property type="protein sequence ID" value="KAH9371464.1"/>
    <property type="molecule type" value="Genomic_DNA"/>
</dbReference>
<evidence type="ECO:0000256" key="4">
    <source>
        <dbReference type="ARBA" id="ARBA00022692"/>
    </source>
</evidence>
<evidence type="ECO:0000313" key="10">
    <source>
        <dbReference type="Proteomes" id="UP000821853"/>
    </source>
</evidence>
<keyword evidence="10" id="KW-1185">Reference proteome</keyword>
<dbReference type="Proteomes" id="UP000821853">
    <property type="component" value="Chromosome 3"/>
</dbReference>
<organism evidence="9 10">
    <name type="scientific">Haemaphysalis longicornis</name>
    <name type="common">Bush tick</name>
    <dbReference type="NCBI Taxonomy" id="44386"/>
    <lineage>
        <taxon>Eukaryota</taxon>
        <taxon>Metazoa</taxon>
        <taxon>Ecdysozoa</taxon>
        <taxon>Arthropoda</taxon>
        <taxon>Chelicerata</taxon>
        <taxon>Arachnida</taxon>
        <taxon>Acari</taxon>
        <taxon>Parasitiformes</taxon>
        <taxon>Ixodida</taxon>
        <taxon>Ixodoidea</taxon>
        <taxon>Ixodidae</taxon>
        <taxon>Haemaphysalinae</taxon>
        <taxon>Haemaphysalis</taxon>
    </lineage>
</organism>
<proteinExistence type="inferred from homology"/>
<comment type="caution">
    <text evidence="9">The sequence shown here is derived from an EMBL/GenBank/DDBJ whole genome shotgun (WGS) entry which is preliminary data.</text>
</comment>
<evidence type="ECO:0000256" key="7">
    <source>
        <dbReference type="SAM" id="MobiDB-lite"/>
    </source>
</evidence>
<comment type="similarity">
    <text evidence="2">Belongs to the major facilitator superfamily.</text>
</comment>
<evidence type="ECO:0000256" key="8">
    <source>
        <dbReference type="SAM" id="Phobius"/>
    </source>
</evidence>
<dbReference type="PANTHER" id="PTHR23511:SF34">
    <property type="entry name" value="SYNAPTIC VESICLE GLYCOPROTEIN 2"/>
    <property type="match status" value="1"/>
</dbReference>
<feature type="transmembrane region" description="Helical" evidence="8">
    <location>
        <begin position="213"/>
        <end position="231"/>
    </location>
</feature>
<keyword evidence="4 8" id="KW-0812">Transmembrane</keyword>
<dbReference type="OrthoDB" id="5296287at2759"/>
<reference evidence="9 10" key="1">
    <citation type="journal article" date="2020" name="Cell">
        <title>Large-Scale Comparative Analyses of Tick Genomes Elucidate Their Genetic Diversity and Vector Capacities.</title>
        <authorList>
            <consortium name="Tick Genome and Microbiome Consortium (TIGMIC)"/>
            <person name="Jia N."/>
            <person name="Wang J."/>
            <person name="Shi W."/>
            <person name="Du L."/>
            <person name="Sun Y."/>
            <person name="Zhan W."/>
            <person name="Jiang J.F."/>
            <person name="Wang Q."/>
            <person name="Zhang B."/>
            <person name="Ji P."/>
            <person name="Bell-Sakyi L."/>
            <person name="Cui X.M."/>
            <person name="Yuan T.T."/>
            <person name="Jiang B.G."/>
            <person name="Yang W.F."/>
            <person name="Lam T.T."/>
            <person name="Chang Q.C."/>
            <person name="Ding S.J."/>
            <person name="Wang X.J."/>
            <person name="Zhu J.G."/>
            <person name="Ruan X.D."/>
            <person name="Zhao L."/>
            <person name="Wei J.T."/>
            <person name="Ye R.Z."/>
            <person name="Que T.C."/>
            <person name="Du C.H."/>
            <person name="Zhou Y.H."/>
            <person name="Cheng J.X."/>
            <person name="Dai P.F."/>
            <person name="Guo W.B."/>
            <person name="Han X.H."/>
            <person name="Huang E.J."/>
            <person name="Li L.F."/>
            <person name="Wei W."/>
            <person name="Gao Y.C."/>
            <person name="Liu J.Z."/>
            <person name="Shao H.Z."/>
            <person name="Wang X."/>
            <person name="Wang C.C."/>
            <person name="Yang T.C."/>
            <person name="Huo Q.B."/>
            <person name="Li W."/>
            <person name="Chen H.Y."/>
            <person name="Chen S.E."/>
            <person name="Zhou L.G."/>
            <person name="Ni X.B."/>
            <person name="Tian J.H."/>
            <person name="Sheng Y."/>
            <person name="Liu T."/>
            <person name="Pan Y.S."/>
            <person name="Xia L.Y."/>
            <person name="Li J."/>
            <person name="Zhao F."/>
            <person name="Cao W.C."/>
        </authorList>
    </citation>
    <scope>NUCLEOTIDE SEQUENCE [LARGE SCALE GENOMIC DNA]</scope>
    <source>
        <strain evidence="9">HaeL-2018</strain>
    </source>
</reference>
<name>A0A9J6GAD0_HAELO</name>
<feature type="transmembrane region" description="Helical" evidence="8">
    <location>
        <begin position="151"/>
        <end position="174"/>
    </location>
</feature>
<dbReference type="GO" id="GO:0016020">
    <property type="term" value="C:membrane"/>
    <property type="evidence" value="ECO:0007669"/>
    <property type="project" value="UniProtKB-SubCell"/>
</dbReference>
<dbReference type="InterPro" id="IPR005828">
    <property type="entry name" value="MFS_sugar_transport-like"/>
</dbReference>
<evidence type="ECO:0000256" key="6">
    <source>
        <dbReference type="ARBA" id="ARBA00023136"/>
    </source>
</evidence>
<feature type="transmembrane region" description="Helical" evidence="8">
    <location>
        <begin position="6"/>
        <end position="25"/>
    </location>
</feature>
<dbReference type="Pfam" id="PF00083">
    <property type="entry name" value="Sugar_tr"/>
    <property type="match status" value="1"/>
</dbReference>
<sequence>MAWEVKQVLFVAPTLLLITTFFTHLESPRWLISKFRLTEAEDVMLDAAEINNFPLQNTACLIQDLKDVFAKAPPQVTFTEAQDHLLSGVSIRKHAFGTFALYFSLVYALRAVNMLTVMRNEPRVKQAAFVVTLLWYPAMIHLLRKVTMRKFIIACFSLLGVLMCLLSLLITFEATVVSDVFLVLAKALSAPANVVFVAYTLELFPTGVRGTAAGWVFAAGATGALFASASLTLRKDMHQHATLAAAATFLFASVLAQRALPTDTTAECAMISSRRESAASRKVMKHMKSSLETPATPRLN</sequence>
<feature type="transmembrane region" description="Helical" evidence="8">
    <location>
        <begin position="95"/>
        <end position="115"/>
    </location>
</feature>
<evidence type="ECO:0000256" key="3">
    <source>
        <dbReference type="ARBA" id="ARBA00022448"/>
    </source>
</evidence>
<protein>
    <recommendedName>
        <fullName evidence="11">Organic cation/carnitine transporter</fullName>
    </recommendedName>
</protein>
<dbReference type="Gene3D" id="1.10.286.90">
    <property type="entry name" value="MFS transporter, transmembrane helix TM10b"/>
    <property type="match status" value="1"/>
</dbReference>
<evidence type="ECO:0000256" key="1">
    <source>
        <dbReference type="ARBA" id="ARBA00004141"/>
    </source>
</evidence>
<comment type="subcellular location">
    <subcellularLocation>
        <location evidence="1">Membrane</location>
        <topology evidence="1">Multi-pass membrane protein</topology>
    </subcellularLocation>
</comment>
<accession>A0A9J6GAD0</accession>
<keyword evidence="6 8" id="KW-0472">Membrane</keyword>
<dbReference type="VEuPathDB" id="VectorBase:HLOH_041553"/>
<feature type="region of interest" description="Disordered" evidence="7">
    <location>
        <begin position="279"/>
        <end position="300"/>
    </location>
</feature>